<dbReference type="AlphaFoldDB" id="A0A1S9ULA7"/>
<name>A0A1S9ULA7_BACCE</name>
<reference evidence="1 2" key="1">
    <citation type="submission" date="2017-01" db="EMBL/GenBank/DDBJ databases">
        <title>Bacillus cereus isolates.</title>
        <authorList>
            <person name="Beno S.M."/>
        </authorList>
    </citation>
    <scope>NUCLEOTIDE SEQUENCE [LARGE SCALE GENOMIC DNA]</scope>
    <source>
        <strain evidence="1 2">FSL M7-1219</strain>
    </source>
</reference>
<accession>A0A1S9ULA7</accession>
<comment type="caution">
    <text evidence="1">The sequence shown here is derived from an EMBL/GenBank/DDBJ whole genome shotgun (WGS) entry which is preliminary data.</text>
</comment>
<sequence>MNLFYYKKDDGNLTKSVSQIILDPMNCYQSLNDAEFFCYEVFFLFSLRGMGCYSIAIKLRNTFFPKCSVTKCLRLYLVGITRFLYSCFLNVTLKRFNLIIGGHIDT</sequence>
<protein>
    <submittedName>
        <fullName evidence="1">Uncharacterized protein</fullName>
    </submittedName>
</protein>
<evidence type="ECO:0000313" key="1">
    <source>
        <dbReference type="EMBL" id="OOR23015.1"/>
    </source>
</evidence>
<gene>
    <name evidence="1" type="ORF">BW892_17215</name>
</gene>
<proteinExistence type="predicted"/>
<organism evidence="1 2">
    <name type="scientific">Bacillus cereus</name>
    <dbReference type="NCBI Taxonomy" id="1396"/>
    <lineage>
        <taxon>Bacteria</taxon>
        <taxon>Bacillati</taxon>
        <taxon>Bacillota</taxon>
        <taxon>Bacilli</taxon>
        <taxon>Bacillales</taxon>
        <taxon>Bacillaceae</taxon>
        <taxon>Bacillus</taxon>
        <taxon>Bacillus cereus group</taxon>
    </lineage>
</organism>
<dbReference type="EMBL" id="MUAL01000033">
    <property type="protein sequence ID" value="OOR23015.1"/>
    <property type="molecule type" value="Genomic_DNA"/>
</dbReference>
<evidence type="ECO:0000313" key="2">
    <source>
        <dbReference type="Proteomes" id="UP000191124"/>
    </source>
</evidence>
<dbReference type="Proteomes" id="UP000191124">
    <property type="component" value="Unassembled WGS sequence"/>
</dbReference>